<evidence type="ECO:0000256" key="2">
    <source>
        <dbReference type="ARBA" id="ARBA00012483"/>
    </source>
</evidence>
<dbReference type="WBParaSite" id="MBELARI_LOCUS5874">
    <property type="protein sequence ID" value="MBELARI_LOCUS5874"/>
    <property type="gene ID" value="MBELARI_LOCUS5874"/>
</dbReference>
<dbReference type="PROSITE" id="PS50089">
    <property type="entry name" value="ZF_RING_2"/>
    <property type="match status" value="1"/>
</dbReference>
<dbReference type="InterPro" id="IPR017907">
    <property type="entry name" value="Znf_RING_CS"/>
</dbReference>
<proteinExistence type="predicted"/>
<keyword evidence="5 7" id="KW-0863">Zinc-finger</keyword>
<dbReference type="InterPro" id="IPR013083">
    <property type="entry name" value="Znf_RING/FYVE/PHD"/>
</dbReference>
<name>A0AAF3FGU6_9BILA</name>
<feature type="domain" description="C3H1-type" evidence="9">
    <location>
        <begin position="107"/>
        <end position="136"/>
    </location>
</feature>
<evidence type="ECO:0000259" key="9">
    <source>
        <dbReference type="PROSITE" id="PS50103"/>
    </source>
</evidence>
<keyword evidence="6 7" id="KW-0862">Zinc</keyword>
<keyword evidence="10" id="KW-1185">Reference proteome</keyword>
<dbReference type="InterPro" id="IPR001841">
    <property type="entry name" value="Znf_RING"/>
</dbReference>
<dbReference type="PROSITE" id="PS00518">
    <property type="entry name" value="ZF_RING_1"/>
    <property type="match status" value="1"/>
</dbReference>
<evidence type="ECO:0000313" key="11">
    <source>
        <dbReference type="WBParaSite" id="MBELARI_LOCUS5874"/>
    </source>
</evidence>
<dbReference type="AlphaFoldDB" id="A0AAF3FGU6"/>
<sequence length="145" mass="17332">MSSPSFEEEEATGFTIHYHLKHEVRPKTKQCEKCEAWHREKFKRFAILLNCWHRFCEDCIKAHRSEENPKRKLCPICGVYSEHIVPALWWPRSFTEKKRMIWNWKNTCARTLCREYNPETGECSWGDVCFFAHPLLMSGVVDFMS</sequence>
<dbReference type="GO" id="GO:0008270">
    <property type="term" value="F:zinc ion binding"/>
    <property type="evidence" value="ECO:0007669"/>
    <property type="project" value="UniProtKB-KW"/>
</dbReference>
<dbReference type="PANTHER" id="PTHR11224:SF10">
    <property type="entry name" value="IP09428P-RELATED"/>
    <property type="match status" value="1"/>
</dbReference>
<keyword evidence="3" id="KW-0808">Transferase</keyword>
<organism evidence="10 11">
    <name type="scientific">Mesorhabditis belari</name>
    <dbReference type="NCBI Taxonomy" id="2138241"/>
    <lineage>
        <taxon>Eukaryota</taxon>
        <taxon>Metazoa</taxon>
        <taxon>Ecdysozoa</taxon>
        <taxon>Nematoda</taxon>
        <taxon>Chromadorea</taxon>
        <taxon>Rhabditida</taxon>
        <taxon>Rhabditina</taxon>
        <taxon>Rhabditomorpha</taxon>
        <taxon>Rhabditoidea</taxon>
        <taxon>Rhabditidae</taxon>
        <taxon>Mesorhabditinae</taxon>
        <taxon>Mesorhabditis</taxon>
    </lineage>
</organism>
<dbReference type="GO" id="GO:0000209">
    <property type="term" value="P:protein polyubiquitination"/>
    <property type="evidence" value="ECO:0007669"/>
    <property type="project" value="InterPro"/>
</dbReference>
<dbReference type="InterPro" id="IPR045072">
    <property type="entry name" value="MKRN-like"/>
</dbReference>
<dbReference type="GO" id="GO:0061630">
    <property type="term" value="F:ubiquitin protein ligase activity"/>
    <property type="evidence" value="ECO:0007669"/>
    <property type="project" value="UniProtKB-EC"/>
</dbReference>
<evidence type="ECO:0000259" key="8">
    <source>
        <dbReference type="PROSITE" id="PS50089"/>
    </source>
</evidence>
<evidence type="ECO:0000256" key="1">
    <source>
        <dbReference type="ARBA" id="ARBA00000900"/>
    </source>
</evidence>
<protein>
    <recommendedName>
        <fullName evidence="2">RING-type E3 ubiquitin transferase</fullName>
        <ecNumber evidence="2">2.3.2.27</ecNumber>
    </recommendedName>
</protein>
<dbReference type="EC" id="2.3.2.27" evidence="2"/>
<reference evidence="11" key="1">
    <citation type="submission" date="2024-02" db="UniProtKB">
        <authorList>
            <consortium name="WormBaseParasite"/>
        </authorList>
    </citation>
    <scope>IDENTIFICATION</scope>
</reference>
<dbReference type="Gene3D" id="4.10.1000.10">
    <property type="entry name" value="Zinc finger, CCCH-type"/>
    <property type="match status" value="1"/>
</dbReference>
<dbReference type="Pfam" id="PF00097">
    <property type="entry name" value="zf-C3HC4"/>
    <property type="match status" value="1"/>
</dbReference>
<dbReference type="SMART" id="SM00184">
    <property type="entry name" value="RING"/>
    <property type="match status" value="1"/>
</dbReference>
<evidence type="ECO:0000256" key="5">
    <source>
        <dbReference type="ARBA" id="ARBA00022771"/>
    </source>
</evidence>
<feature type="domain" description="RING-type" evidence="8">
    <location>
        <begin position="31"/>
        <end position="77"/>
    </location>
</feature>
<dbReference type="SUPFAM" id="SSF57850">
    <property type="entry name" value="RING/U-box"/>
    <property type="match status" value="1"/>
</dbReference>
<dbReference type="InterPro" id="IPR018957">
    <property type="entry name" value="Znf_C3HC4_RING-type"/>
</dbReference>
<accession>A0AAF3FGU6</accession>
<dbReference type="PANTHER" id="PTHR11224">
    <property type="entry name" value="MAKORIN-RELATED"/>
    <property type="match status" value="1"/>
</dbReference>
<dbReference type="InterPro" id="IPR000571">
    <property type="entry name" value="Znf_CCCH"/>
</dbReference>
<evidence type="ECO:0000256" key="6">
    <source>
        <dbReference type="ARBA" id="ARBA00022833"/>
    </source>
</evidence>
<evidence type="ECO:0000256" key="3">
    <source>
        <dbReference type="ARBA" id="ARBA00022679"/>
    </source>
</evidence>
<evidence type="ECO:0000313" key="10">
    <source>
        <dbReference type="Proteomes" id="UP000887575"/>
    </source>
</evidence>
<evidence type="ECO:0000256" key="7">
    <source>
        <dbReference type="PROSITE-ProRule" id="PRU00723"/>
    </source>
</evidence>
<dbReference type="Proteomes" id="UP000887575">
    <property type="component" value="Unassembled WGS sequence"/>
</dbReference>
<evidence type="ECO:0000256" key="4">
    <source>
        <dbReference type="ARBA" id="ARBA00022723"/>
    </source>
</evidence>
<keyword evidence="4 7" id="KW-0479">Metal-binding</keyword>
<feature type="zinc finger region" description="C3H1-type" evidence="7">
    <location>
        <begin position="107"/>
        <end position="136"/>
    </location>
</feature>
<dbReference type="Gene3D" id="3.30.40.10">
    <property type="entry name" value="Zinc/RING finger domain, C3HC4 (zinc finger)"/>
    <property type="match status" value="1"/>
</dbReference>
<dbReference type="PROSITE" id="PS50103">
    <property type="entry name" value="ZF_C3H1"/>
    <property type="match status" value="1"/>
</dbReference>
<comment type="catalytic activity">
    <reaction evidence="1">
        <text>S-ubiquitinyl-[E2 ubiquitin-conjugating enzyme]-L-cysteine + [acceptor protein]-L-lysine = [E2 ubiquitin-conjugating enzyme]-L-cysteine + N(6)-ubiquitinyl-[acceptor protein]-L-lysine.</text>
        <dbReference type="EC" id="2.3.2.27"/>
    </reaction>
</comment>